<dbReference type="Proteomes" id="UP000050525">
    <property type="component" value="Unassembled WGS sequence"/>
</dbReference>
<proteinExistence type="inferred from homology"/>
<dbReference type="PANTHER" id="PTHR14491">
    <property type="entry name" value="SOSONDOWAH, ISOFORM G"/>
    <property type="match status" value="1"/>
</dbReference>
<evidence type="ECO:0000313" key="7">
    <source>
        <dbReference type="Proteomes" id="UP000050525"/>
    </source>
</evidence>
<keyword evidence="7" id="KW-1185">Reference proteome</keyword>
<sequence>MARELSQEALLDFLCRAGGEVTNAALLGHFRRFLRDPALPAEQVRRQREQFKGFVNSVATEEPGLAARRDFISGYTALHWLAKRGDLRALHDLVGAARRAGVALDPDARSGCGYTPLHLAAMHGHQAAVELLVLQLSAKVHLRDSSGRRPWQYLGSAVSGDTWRLLGAPRGTPIFPTQALAPSKAKSQEVARALSRKTSLAACLRPPHVRHLAVPRPLALQDKEEYSD</sequence>
<feature type="repeat" description="ANK" evidence="4">
    <location>
        <begin position="112"/>
        <end position="145"/>
    </location>
</feature>
<dbReference type="InterPro" id="IPR036770">
    <property type="entry name" value="Ankyrin_rpt-contain_sf"/>
</dbReference>
<evidence type="ECO:0000259" key="5">
    <source>
        <dbReference type="Pfam" id="PF25877"/>
    </source>
</evidence>
<dbReference type="AlphaFoldDB" id="A0A151N3H5"/>
<dbReference type="InterPro" id="IPR002110">
    <property type="entry name" value="Ankyrin_rpt"/>
</dbReference>
<gene>
    <name evidence="6" type="primary">SOWAHB</name>
    <name evidence="6" type="ORF">Y1Q_0016989</name>
</gene>
<dbReference type="EMBL" id="AKHW03004108">
    <property type="protein sequence ID" value="KYO31277.1"/>
    <property type="molecule type" value="Genomic_DNA"/>
</dbReference>
<feature type="domain" description="SOWAHA-C winged helix-turn-helix" evidence="5">
    <location>
        <begin position="4"/>
        <end position="60"/>
    </location>
</feature>
<dbReference type="PROSITE" id="PS50088">
    <property type="entry name" value="ANK_REPEAT"/>
    <property type="match status" value="1"/>
</dbReference>
<keyword evidence="1" id="KW-0677">Repeat</keyword>
<name>A0A151N3H5_ALLMI</name>
<dbReference type="Gene3D" id="1.25.40.20">
    <property type="entry name" value="Ankyrin repeat-containing domain"/>
    <property type="match status" value="1"/>
</dbReference>
<comment type="caution">
    <text evidence="6">The sequence shown here is derived from an EMBL/GenBank/DDBJ whole genome shotgun (WGS) entry which is preliminary data.</text>
</comment>
<dbReference type="Pfam" id="PF12796">
    <property type="entry name" value="Ank_2"/>
    <property type="match status" value="1"/>
</dbReference>
<organism evidence="6 7">
    <name type="scientific">Alligator mississippiensis</name>
    <name type="common">American alligator</name>
    <dbReference type="NCBI Taxonomy" id="8496"/>
    <lineage>
        <taxon>Eukaryota</taxon>
        <taxon>Metazoa</taxon>
        <taxon>Chordata</taxon>
        <taxon>Craniata</taxon>
        <taxon>Vertebrata</taxon>
        <taxon>Euteleostomi</taxon>
        <taxon>Archelosauria</taxon>
        <taxon>Archosauria</taxon>
        <taxon>Crocodylia</taxon>
        <taxon>Alligatoridae</taxon>
        <taxon>Alligatorinae</taxon>
        <taxon>Alligator</taxon>
    </lineage>
</organism>
<dbReference type="InterPro" id="IPR058889">
    <property type="entry name" value="WHD_SOWAHA-C"/>
</dbReference>
<evidence type="ECO:0000256" key="2">
    <source>
        <dbReference type="ARBA" id="ARBA00023043"/>
    </source>
</evidence>
<accession>A0A151N3H5</accession>
<protein>
    <submittedName>
        <fullName evidence="6">Ankyrin repeat domain-containing protein SOWAHB</fullName>
    </submittedName>
</protein>
<dbReference type="SMART" id="SM00248">
    <property type="entry name" value="ANK"/>
    <property type="match status" value="2"/>
</dbReference>
<dbReference type="PROSITE" id="PS50297">
    <property type="entry name" value="ANK_REP_REGION"/>
    <property type="match status" value="1"/>
</dbReference>
<comment type="similarity">
    <text evidence="3">Belongs to the SOWAH family.</text>
</comment>
<evidence type="ECO:0000256" key="3">
    <source>
        <dbReference type="ARBA" id="ARBA00038122"/>
    </source>
</evidence>
<evidence type="ECO:0000313" key="6">
    <source>
        <dbReference type="EMBL" id="KYO31277.1"/>
    </source>
</evidence>
<keyword evidence="2 4" id="KW-0040">ANK repeat</keyword>
<dbReference type="PANTHER" id="PTHR14491:SF3">
    <property type="entry name" value="ANKYRIN REPEAT DOMAIN-CONTAINING PROTEIN SOWAHB"/>
    <property type="match status" value="1"/>
</dbReference>
<reference evidence="6 7" key="1">
    <citation type="journal article" date="2012" name="Genome Biol.">
        <title>Sequencing three crocodilian genomes to illuminate the evolution of archosaurs and amniotes.</title>
        <authorList>
            <person name="St John J.A."/>
            <person name="Braun E.L."/>
            <person name="Isberg S.R."/>
            <person name="Miles L.G."/>
            <person name="Chong A.Y."/>
            <person name="Gongora J."/>
            <person name="Dalzell P."/>
            <person name="Moran C."/>
            <person name="Bed'hom B."/>
            <person name="Abzhanov A."/>
            <person name="Burgess S.C."/>
            <person name="Cooksey A.M."/>
            <person name="Castoe T.A."/>
            <person name="Crawford N.G."/>
            <person name="Densmore L.D."/>
            <person name="Drew J.C."/>
            <person name="Edwards S.V."/>
            <person name="Faircloth B.C."/>
            <person name="Fujita M.K."/>
            <person name="Greenwold M.J."/>
            <person name="Hoffmann F.G."/>
            <person name="Howard J.M."/>
            <person name="Iguchi T."/>
            <person name="Janes D.E."/>
            <person name="Khan S.Y."/>
            <person name="Kohno S."/>
            <person name="de Koning A.J."/>
            <person name="Lance S.L."/>
            <person name="McCarthy F.M."/>
            <person name="McCormack J.E."/>
            <person name="Merchant M.E."/>
            <person name="Peterson D.G."/>
            <person name="Pollock D.D."/>
            <person name="Pourmand N."/>
            <person name="Raney B.J."/>
            <person name="Roessler K.A."/>
            <person name="Sanford J.R."/>
            <person name="Sawyer R.H."/>
            <person name="Schmidt C.J."/>
            <person name="Triplett E.W."/>
            <person name="Tuberville T.D."/>
            <person name="Venegas-Anaya M."/>
            <person name="Howard J.T."/>
            <person name="Jarvis E.D."/>
            <person name="Guillette L.J.Jr."/>
            <person name="Glenn T.C."/>
            <person name="Green R.E."/>
            <person name="Ray D.A."/>
        </authorList>
    </citation>
    <scope>NUCLEOTIDE SEQUENCE [LARGE SCALE GENOMIC DNA]</scope>
    <source>
        <strain evidence="6">KSC_2009_1</strain>
    </source>
</reference>
<dbReference type="SUPFAM" id="SSF48403">
    <property type="entry name" value="Ankyrin repeat"/>
    <property type="match status" value="1"/>
</dbReference>
<evidence type="ECO:0000256" key="1">
    <source>
        <dbReference type="ARBA" id="ARBA00022737"/>
    </source>
</evidence>
<evidence type="ECO:0000256" key="4">
    <source>
        <dbReference type="PROSITE-ProRule" id="PRU00023"/>
    </source>
</evidence>
<dbReference type="Pfam" id="PF25877">
    <property type="entry name" value="WHD_SOWAH"/>
    <property type="match status" value="1"/>
</dbReference>